<evidence type="ECO:0000256" key="1">
    <source>
        <dbReference type="PROSITE-ProRule" id="PRU00169"/>
    </source>
</evidence>
<dbReference type="AlphaFoldDB" id="A0A0S2I3U7"/>
<dbReference type="InterPro" id="IPR001789">
    <property type="entry name" value="Sig_transdc_resp-reg_receiver"/>
</dbReference>
<evidence type="ECO:0000259" key="2">
    <source>
        <dbReference type="PROSITE" id="PS50110"/>
    </source>
</evidence>
<name>A0A0S2I3U7_9BACT</name>
<keyword evidence="1" id="KW-0597">Phosphoprotein</keyword>
<protein>
    <submittedName>
        <fullName evidence="4">Transcriptional regulatory protein YehT</fullName>
    </submittedName>
</protein>
<dbReference type="SMART" id="SM00850">
    <property type="entry name" value="LytTR"/>
    <property type="match status" value="1"/>
</dbReference>
<feature type="domain" description="Response regulatory" evidence="2">
    <location>
        <begin position="3"/>
        <end position="114"/>
    </location>
</feature>
<dbReference type="RefSeq" id="WP_057954348.1">
    <property type="nucleotide sequence ID" value="NZ_CP013118.1"/>
</dbReference>
<dbReference type="Proteomes" id="UP000064893">
    <property type="component" value="Chromosome"/>
</dbReference>
<sequence length="243" mass="28235">MIKTIIIEDELPARNVLKHYLSRHEEFSLVAECTNGFEGVKAINEHRPELILLDIEMPKLNGFEMLELVDPMPAVIFTTAYDEYAIRAFETNAVDYLLKPFDENRFDTAIDKAMKRINDDISPEINKAAESTVSQPLDQVVVSSGNKIEILPPEDIYMIEAQDDYVMIHTNAEQYLKKKTMLFYEKHLGDHFLRIHRSYIINTKQIGNIELYGKQQYQIRLKNNMTVKTSKSGYKKIKEKLML</sequence>
<dbReference type="OrthoDB" id="1490554at2"/>
<organism evidence="4 5">
    <name type="scientific">Salinivirga cyanobacteriivorans</name>
    <dbReference type="NCBI Taxonomy" id="1307839"/>
    <lineage>
        <taxon>Bacteria</taxon>
        <taxon>Pseudomonadati</taxon>
        <taxon>Bacteroidota</taxon>
        <taxon>Bacteroidia</taxon>
        <taxon>Bacteroidales</taxon>
        <taxon>Salinivirgaceae</taxon>
        <taxon>Salinivirga</taxon>
    </lineage>
</organism>
<dbReference type="PANTHER" id="PTHR37299:SF1">
    <property type="entry name" value="STAGE 0 SPORULATION PROTEIN A HOMOLOG"/>
    <property type="match status" value="1"/>
</dbReference>
<dbReference type="KEGG" id="blq:L21SP5_03403"/>
<dbReference type="InterPro" id="IPR046947">
    <property type="entry name" value="LytR-like"/>
</dbReference>
<dbReference type="Pfam" id="PF00072">
    <property type="entry name" value="Response_reg"/>
    <property type="match status" value="1"/>
</dbReference>
<evidence type="ECO:0000259" key="3">
    <source>
        <dbReference type="PROSITE" id="PS50930"/>
    </source>
</evidence>
<dbReference type="EMBL" id="CP013118">
    <property type="protein sequence ID" value="ALO17014.1"/>
    <property type="molecule type" value="Genomic_DNA"/>
</dbReference>
<dbReference type="SUPFAM" id="SSF52172">
    <property type="entry name" value="CheY-like"/>
    <property type="match status" value="1"/>
</dbReference>
<reference evidence="4 5" key="1">
    <citation type="submission" date="2015-11" db="EMBL/GenBank/DDBJ databases">
        <title>Description and complete genome sequence of a novel strain predominating in hypersaline microbial mats and representing a new family of the Bacteriodetes phylum.</title>
        <authorList>
            <person name="Spring S."/>
            <person name="Bunk B."/>
            <person name="Sproer C."/>
            <person name="Klenk H.-P."/>
        </authorList>
    </citation>
    <scope>NUCLEOTIDE SEQUENCE [LARGE SCALE GENOMIC DNA]</scope>
    <source>
        <strain evidence="4 5">L21-Spi-D4</strain>
    </source>
</reference>
<dbReference type="STRING" id="1307839.L21SP5_03403"/>
<dbReference type="InterPro" id="IPR007492">
    <property type="entry name" value="LytTR_DNA-bd_dom"/>
</dbReference>
<dbReference type="InterPro" id="IPR011006">
    <property type="entry name" value="CheY-like_superfamily"/>
</dbReference>
<dbReference type="GO" id="GO:0000156">
    <property type="term" value="F:phosphorelay response regulator activity"/>
    <property type="evidence" value="ECO:0007669"/>
    <property type="project" value="InterPro"/>
</dbReference>
<feature type="domain" description="HTH LytTR-type" evidence="3">
    <location>
        <begin position="140"/>
        <end position="243"/>
    </location>
</feature>
<evidence type="ECO:0000313" key="4">
    <source>
        <dbReference type="EMBL" id="ALO17014.1"/>
    </source>
</evidence>
<dbReference type="Gene3D" id="2.40.50.1020">
    <property type="entry name" value="LytTr DNA-binding domain"/>
    <property type="match status" value="1"/>
</dbReference>
<dbReference type="PROSITE" id="PS50110">
    <property type="entry name" value="RESPONSE_REGULATORY"/>
    <property type="match status" value="1"/>
</dbReference>
<dbReference type="GO" id="GO:0003677">
    <property type="term" value="F:DNA binding"/>
    <property type="evidence" value="ECO:0007669"/>
    <property type="project" value="InterPro"/>
</dbReference>
<evidence type="ECO:0000313" key="5">
    <source>
        <dbReference type="Proteomes" id="UP000064893"/>
    </source>
</evidence>
<accession>A0A0S2I3U7</accession>
<dbReference type="PANTHER" id="PTHR37299">
    <property type="entry name" value="TRANSCRIPTIONAL REGULATOR-RELATED"/>
    <property type="match status" value="1"/>
</dbReference>
<dbReference type="Gene3D" id="3.40.50.2300">
    <property type="match status" value="1"/>
</dbReference>
<keyword evidence="5" id="KW-1185">Reference proteome</keyword>
<dbReference type="SMART" id="SM00448">
    <property type="entry name" value="REC"/>
    <property type="match status" value="1"/>
</dbReference>
<dbReference type="Pfam" id="PF04397">
    <property type="entry name" value="LytTR"/>
    <property type="match status" value="1"/>
</dbReference>
<dbReference type="PROSITE" id="PS50930">
    <property type="entry name" value="HTH_LYTTR"/>
    <property type="match status" value="1"/>
</dbReference>
<proteinExistence type="predicted"/>
<feature type="modified residue" description="4-aspartylphosphate" evidence="1">
    <location>
        <position position="54"/>
    </location>
</feature>
<gene>
    <name evidence="4" type="primary">yehT_3</name>
    <name evidence="4" type="ORF">L21SP5_03403</name>
</gene>